<protein>
    <recommendedName>
        <fullName evidence="1">HYR-like domain-containing protein</fullName>
    </recommendedName>
</protein>
<feature type="domain" description="HYR-like" evidence="1">
    <location>
        <begin position="23"/>
        <end position="90"/>
    </location>
</feature>
<organism evidence="2 3">
    <name type="scientific">Winogradskyella vincentii</name>
    <dbReference type="NCBI Taxonomy" id="2877122"/>
    <lineage>
        <taxon>Bacteria</taxon>
        <taxon>Pseudomonadati</taxon>
        <taxon>Bacteroidota</taxon>
        <taxon>Flavobacteriia</taxon>
        <taxon>Flavobacteriales</taxon>
        <taxon>Flavobacteriaceae</taxon>
        <taxon>Winogradskyella</taxon>
    </lineage>
</organism>
<accession>A0ABS7Y3R3</accession>
<reference evidence="3" key="1">
    <citation type="submission" date="2023-07" db="EMBL/GenBank/DDBJ databases">
        <authorList>
            <person name="Yue Y."/>
        </authorList>
    </citation>
    <scope>NUCLEOTIDE SEQUENCE [LARGE SCALE GENOMIC DNA]</scope>
    <source>
        <strain evidence="3">2Y89</strain>
    </source>
</reference>
<dbReference type="Pfam" id="PF23237">
    <property type="entry name" value="HYR_4C"/>
    <property type="match status" value="1"/>
</dbReference>
<comment type="caution">
    <text evidence="2">The sequence shown here is derived from an EMBL/GenBank/DDBJ whole genome shotgun (WGS) entry which is preliminary data.</text>
</comment>
<feature type="non-terminal residue" evidence="2">
    <location>
        <position position="1"/>
    </location>
</feature>
<dbReference type="EMBL" id="JAIUJS010000053">
    <property type="protein sequence ID" value="MCA0154561.1"/>
    <property type="molecule type" value="Genomic_DNA"/>
</dbReference>
<proteinExistence type="predicted"/>
<keyword evidence="3" id="KW-1185">Reference proteome</keyword>
<evidence type="ECO:0000313" key="2">
    <source>
        <dbReference type="EMBL" id="MCA0154561.1"/>
    </source>
</evidence>
<dbReference type="InterPro" id="IPR057078">
    <property type="entry name" value="HYR-4C"/>
</dbReference>
<dbReference type="Gene3D" id="2.60.40.10">
    <property type="entry name" value="Immunoglobulins"/>
    <property type="match status" value="1"/>
</dbReference>
<feature type="non-terminal residue" evidence="2">
    <location>
        <position position="120"/>
    </location>
</feature>
<evidence type="ECO:0000259" key="1">
    <source>
        <dbReference type="Pfam" id="PF23237"/>
    </source>
</evidence>
<dbReference type="InterPro" id="IPR013783">
    <property type="entry name" value="Ig-like_fold"/>
</dbReference>
<gene>
    <name evidence="2" type="ORF">LBV24_15145</name>
</gene>
<name>A0ABS7Y3R3_9FLAO</name>
<evidence type="ECO:0000313" key="3">
    <source>
        <dbReference type="Proteomes" id="UP001198402"/>
    </source>
</evidence>
<sequence length="120" mass="12336">NTTSAVQTITVVDTTDPVLAGIPSDTTVECDSIPAAASPTASDNCDANVDIAFNETTTPGSCPDSYTITRTWTATDDCGNTDVQSQTITVEDTTAPGFNESLPADTTVTFSTIPVAPTLT</sequence>
<dbReference type="Proteomes" id="UP001198402">
    <property type="component" value="Unassembled WGS sequence"/>
</dbReference>